<dbReference type="InterPro" id="IPR007260">
    <property type="entry name" value="NanE"/>
</dbReference>
<dbReference type="InterPro" id="IPR011060">
    <property type="entry name" value="RibuloseP-bd_barrel"/>
</dbReference>
<dbReference type="Pfam" id="PF04131">
    <property type="entry name" value="NanE"/>
    <property type="match status" value="1"/>
</dbReference>
<reference evidence="8 9" key="1">
    <citation type="submission" date="2020-08" db="EMBL/GenBank/DDBJ databases">
        <title>Genomic Encyclopedia of Type Strains, Phase III (KMG-III): the genomes of soil and plant-associated and newly described type strains.</title>
        <authorList>
            <person name="Whitman W."/>
        </authorList>
    </citation>
    <scope>NUCLEOTIDE SEQUENCE [LARGE SCALE GENOMIC DNA]</scope>
    <source>
        <strain evidence="8 9">CECT 8693</strain>
    </source>
</reference>
<comment type="similarity">
    <text evidence="4 7">Belongs to the NanE family.</text>
</comment>
<dbReference type="NCBIfam" id="NF002231">
    <property type="entry name" value="PRK01130.1"/>
    <property type="match status" value="1"/>
</dbReference>
<proteinExistence type="inferred from homology"/>
<name>A0A7W3SQT9_9BACL</name>
<dbReference type="HAMAP" id="MF_01235">
    <property type="entry name" value="ManNAc6P_epimer"/>
    <property type="match status" value="1"/>
</dbReference>
<dbReference type="Gene3D" id="3.20.20.70">
    <property type="entry name" value="Aldolase class I"/>
    <property type="match status" value="1"/>
</dbReference>
<dbReference type="RefSeq" id="WP_182534574.1">
    <property type="nucleotide sequence ID" value="NZ_JACJIP010000004.1"/>
</dbReference>
<keyword evidence="9" id="KW-1185">Reference proteome</keyword>
<dbReference type="GO" id="GO:0019262">
    <property type="term" value="P:N-acetylneuraminate catabolic process"/>
    <property type="evidence" value="ECO:0007669"/>
    <property type="project" value="UniProtKB-UniRule"/>
</dbReference>
<dbReference type="GO" id="GO:0006053">
    <property type="term" value="P:N-acetylmannosamine catabolic process"/>
    <property type="evidence" value="ECO:0007669"/>
    <property type="project" value="TreeGrafter"/>
</dbReference>
<dbReference type="SUPFAM" id="SSF51366">
    <property type="entry name" value="Ribulose-phoshate binding barrel"/>
    <property type="match status" value="1"/>
</dbReference>
<evidence type="ECO:0000256" key="7">
    <source>
        <dbReference type="HAMAP-Rule" id="MF_01235"/>
    </source>
</evidence>
<dbReference type="InterPro" id="IPR013785">
    <property type="entry name" value="Aldolase_TIM"/>
</dbReference>
<evidence type="ECO:0000256" key="2">
    <source>
        <dbReference type="ARBA" id="ARBA00002147"/>
    </source>
</evidence>
<dbReference type="FunFam" id="3.20.20.70:FF:000035">
    <property type="entry name" value="Putative N-acetylmannosamine-6-phosphate 2-epimerase"/>
    <property type="match status" value="1"/>
</dbReference>
<dbReference type="PANTHER" id="PTHR36204">
    <property type="entry name" value="N-ACETYLMANNOSAMINE-6-PHOSPHATE 2-EPIMERASE-RELATED"/>
    <property type="match status" value="1"/>
</dbReference>
<comment type="function">
    <text evidence="2 7">Converts N-acetylmannosamine-6-phosphate (ManNAc-6-P) to N-acetylglucosamine-6-phosphate (GlcNAc-6-P).</text>
</comment>
<protein>
    <recommendedName>
        <fullName evidence="7">Putative N-acetylmannosamine-6-phosphate 2-epimerase</fullName>
        <ecNumber evidence="7">5.1.3.9</ecNumber>
    </recommendedName>
    <alternativeName>
        <fullName evidence="7">ManNAc-6-P epimerase</fullName>
    </alternativeName>
</protein>
<evidence type="ECO:0000313" key="8">
    <source>
        <dbReference type="EMBL" id="MBA9084556.1"/>
    </source>
</evidence>
<dbReference type="GO" id="GO:0047465">
    <property type="term" value="F:N-acylglucosamine-6-phosphate 2-epimerase activity"/>
    <property type="evidence" value="ECO:0007669"/>
    <property type="project" value="UniProtKB-EC"/>
</dbReference>
<dbReference type="CDD" id="cd04729">
    <property type="entry name" value="NanE"/>
    <property type="match status" value="1"/>
</dbReference>
<dbReference type="Proteomes" id="UP000567067">
    <property type="component" value="Unassembled WGS sequence"/>
</dbReference>
<evidence type="ECO:0000256" key="1">
    <source>
        <dbReference type="ARBA" id="ARBA00000056"/>
    </source>
</evidence>
<dbReference type="UniPathway" id="UPA00629">
    <property type="reaction ID" value="UER00682"/>
</dbReference>
<organism evidence="8 9">
    <name type="scientific">Fontibacillus solani</name>
    <dbReference type="NCBI Taxonomy" id="1572857"/>
    <lineage>
        <taxon>Bacteria</taxon>
        <taxon>Bacillati</taxon>
        <taxon>Bacillota</taxon>
        <taxon>Bacilli</taxon>
        <taxon>Bacillales</taxon>
        <taxon>Paenibacillaceae</taxon>
        <taxon>Fontibacillus</taxon>
    </lineage>
</organism>
<dbReference type="EMBL" id="JACJIP010000004">
    <property type="protein sequence ID" value="MBA9084556.1"/>
    <property type="molecule type" value="Genomic_DNA"/>
</dbReference>
<evidence type="ECO:0000313" key="9">
    <source>
        <dbReference type="Proteomes" id="UP000567067"/>
    </source>
</evidence>
<dbReference type="PANTHER" id="PTHR36204:SF1">
    <property type="entry name" value="N-ACETYLMANNOSAMINE-6-PHOSPHATE 2-EPIMERASE-RELATED"/>
    <property type="match status" value="1"/>
</dbReference>
<gene>
    <name evidence="7" type="primary">nanE</name>
    <name evidence="8" type="ORF">FHR92_001013</name>
</gene>
<accession>A0A7W3SQT9</accession>
<dbReference type="AlphaFoldDB" id="A0A7W3SQT9"/>
<dbReference type="GO" id="GO:0005829">
    <property type="term" value="C:cytosol"/>
    <property type="evidence" value="ECO:0007669"/>
    <property type="project" value="TreeGrafter"/>
</dbReference>
<evidence type="ECO:0000256" key="5">
    <source>
        <dbReference type="ARBA" id="ARBA00023235"/>
    </source>
</evidence>
<keyword evidence="6 7" id="KW-0119">Carbohydrate metabolism</keyword>
<comment type="caution">
    <text evidence="8">The sequence shown here is derived from an EMBL/GenBank/DDBJ whole genome shotgun (WGS) entry which is preliminary data.</text>
</comment>
<keyword evidence="5 7" id="KW-0413">Isomerase</keyword>
<dbReference type="EC" id="5.1.3.9" evidence="7"/>
<evidence type="ECO:0000256" key="6">
    <source>
        <dbReference type="ARBA" id="ARBA00023277"/>
    </source>
</evidence>
<sequence length="231" mass="25619">MSHQIIESLKGKLIVSCQALEDEPFFGSEFMARFAISADKGNAVGIRANTPSDIMAIRKATKLPLIGLWKKDYDGYEVYITPTMEEVRCVIEAGADIVAMDATFRDRPGDMNLAEIVQEVRRNFKVLLMADVSTLEEGIAAERLGFDVISTTLSGYTPYSPQREEPDFQLIADLSRSVKIPVMAEGRIHSPEQAIQCLKEGAYAVVIGGAITRPHVITKKYTEAMEKFIHC</sequence>
<comment type="catalytic activity">
    <reaction evidence="1 7">
        <text>an N-acyl-D-glucosamine 6-phosphate = an N-acyl-D-mannosamine 6-phosphate</text>
        <dbReference type="Rhea" id="RHEA:23932"/>
        <dbReference type="ChEBI" id="CHEBI:57599"/>
        <dbReference type="ChEBI" id="CHEBI:57666"/>
        <dbReference type="EC" id="5.1.3.9"/>
    </reaction>
</comment>
<comment type="pathway">
    <text evidence="3 7">Amino-sugar metabolism; N-acetylneuraminate degradation; D-fructose 6-phosphate from N-acetylneuraminate: step 3/5.</text>
</comment>
<evidence type="ECO:0000256" key="3">
    <source>
        <dbReference type="ARBA" id="ARBA00005081"/>
    </source>
</evidence>
<evidence type="ECO:0000256" key="4">
    <source>
        <dbReference type="ARBA" id="ARBA00007439"/>
    </source>
</evidence>
<dbReference type="GO" id="GO:0005975">
    <property type="term" value="P:carbohydrate metabolic process"/>
    <property type="evidence" value="ECO:0007669"/>
    <property type="project" value="UniProtKB-UniRule"/>
</dbReference>